<protein>
    <submittedName>
        <fullName evidence="1">Uncharacterized protein</fullName>
    </submittedName>
</protein>
<name>A0A0E9RMD1_ANGAN</name>
<organism evidence="1">
    <name type="scientific">Anguilla anguilla</name>
    <name type="common">European freshwater eel</name>
    <name type="synonym">Muraena anguilla</name>
    <dbReference type="NCBI Taxonomy" id="7936"/>
    <lineage>
        <taxon>Eukaryota</taxon>
        <taxon>Metazoa</taxon>
        <taxon>Chordata</taxon>
        <taxon>Craniata</taxon>
        <taxon>Vertebrata</taxon>
        <taxon>Euteleostomi</taxon>
        <taxon>Actinopterygii</taxon>
        <taxon>Neopterygii</taxon>
        <taxon>Teleostei</taxon>
        <taxon>Anguilliformes</taxon>
        <taxon>Anguillidae</taxon>
        <taxon>Anguilla</taxon>
    </lineage>
</organism>
<dbReference type="AlphaFoldDB" id="A0A0E9RMD1"/>
<evidence type="ECO:0000313" key="1">
    <source>
        <dbReference type="EMBL" id="JAH29513.1"/>
    </source>
</evidence>
<sequence length="31" mass="3491">MLELKNATALLFHSLIPISVYNGEHRVAKPQ</sequence>
<reference evidence="1" key="2">
    <citation type="journal article" date="2015" name="Fish Shellfish Immunol.">
        <title>Early steps in the European eel (Anguilla anguilla)-Vibrio vulnificus interaction in the gills: Role of the RtxA13 toxin.</title>
        <authorList>
            <person name="Callol A."/>
            <person name="Pajuelo D."/>
            <person name="Ebbesson L."/>
            <person name="Teles M."/>
            <person name="MacKenzie S."/>
            <person name="Amaro C."/>
        </authorList>
    </citation>
    <scope>NUCLEOTIDE SEQUENCE</scope>
</reference>
<accession>A0A0E9RMD1</accession>
<reference evidence="1" key="1">
    <citation type="submission" date="2014-11" db="EMBL/GenBank/DDBJ databases">
        <authorList>
            <person name="Amaro Gonzalez C."/>
        </authorList>
    </citation>
    <scope>NUCLEOTIDE SEQUENCE</scope>
</reference>
<proteinExistence type="predicted"/>
<dbReference type="EMBL" id="GBXM01079064">
    <property type="protein sequence ID" value="JAH29513.1"/>
    <property type="molecule type" value="Transcribed_RNA"/>
</dbReference>